<name>A0A1I5W214_9RHOB</name>
<dbReference type="EMBL" id="FOXV01000002">
    <property type="protein sequence ID" value="SFQ13804.1"/>
    <property type="molecule type" value="Genomic_DNA"/>
</dbReference>
<evidence type="ECO:0000313" key="1">
    <source>
        <dbReference type="EMBL" id="SFQ13804.1"/>
    </source>
</evidence>
<dbReference type="STRING" id="93684.SAMN05421853_10282"/>
<gene>
    <name evidence="1" type="ORF">SAMN05421853_10282</name>
</gene>
<dbReference type="AlphaFoldDB" id="A0A1I5W214"/>
<dbReference type="RefSeq" id="WP_093009365.1">
    <property type="nucleotide sequence ID" value="NZ_FOXV01000002.1"/>
</dbReference>
<evidence type="ECO:0008006" key="3">
    <source>
        <dbReference type="Google" id="ProtNLM"/>
    </source>
</evidence>
<dbReference type="Proteomes" id="UP000243106">
    <property type="component" value="Unassembled WGS sequence"/>
</dbReference>
<proteinExistence type="predicted"/>
<evidence type="ECO:0000313" key="2">
    <source>
        <dbReference type="Proteomes" id="UP000243106"/>
    </source>
</evidence>
<keyword evidence="2" id="KW-1185">Reference proteome</keyword>
<reference evidence="2" key="1">
    <citation type="submission" date="2016-10" db="EMBL/GenBank/DDBJ databases">
        <authorList>
            <person name="Varghese N."/>
            <person name="Submissions S."/>
        </authorList>
    </citation>
    <scope>NUCLEOTIDE SEQUENCE [LARGE SCALE GENOMIC DNA]</scope>
    <source>
        <strain evidence="2">JCM 10271</strain>
    </source>
</reference>
<accession>A0A1I5W214</accession>
<protein>
    <recommendedName>
        <fullName evidence="3">Transcriptional regulator</fullName>
    </recommendedName>
</protein>
<sequence length="125" mass="13774">MSRVEAARDAWGSALPDWIEALAAECDRTSQNQVATRLGKSGALVSQVLRARYPARLDPIEELVRGILMKATVDCPALGRLPLNECQAWRRKATAFQGSNTLRVQMYRACHRCPIFKNGGTTDAS</sequence>
<organism evidence="1 2">
    <name type="scientific">Roseivivax halotolerans</name>
    <dbReference type="NCBI Taxonomy" id="93684"/>
    <lineage>
        <taxon>Bacteria</taxon>
        <taxon>Pseudomonadati</taxon>
        <taxon>Pseudomonadota</taxon>
        <taxon>Alphaproteobacteria</taxon>
        <taxon>Rhodobacterales</taxon>
        <taxon>Roseobacteraceae</taxon>
        <taxon>Roseivivax</taxon>
    </lineage>
</organism>